<gene>
    <name evidence="2" type="ORF">PG994_014442</name>
</gene>
<protein>
    <submittedName>
        <fullName evidence="2">Uncharacterized protein</fullName>
    </submittedName>
</protein>
<keyword evidence="3" id="KW-1185">Reference proteome</keyword>
<dbReference type="GeneID" id="92098914"/>
<accession>A0ABR1T631</accession>
<reference evidence="2 3" key="1">
    <citation type="submission" date="2023-01" db="EMBL/GenBank/DDBJ databases">
        <title>Analysis of 21 Apiospora genomes using comparative genomics revels a genus with tremendous synthesis potential of carbohydrate active enzymes and secondary metabolites.</title>
        <authorList>
            <person name="Sorensen T."/>
        </authorList>
    </citation>
    <scope>NUCLEOTIDE SEQUENCE [LARGE SCALE GENOMIC DNA]</scope>
    <source>
        <strain evidence="2 3">CBS 135458</strain>
    </source>
</reference>
<proteinExistence type="predicted"/>
<organism evidence="2 3">
    <name type="scientific">Apiospora phragmitis</name>
    <dbReference type="NCBI Taxonomy" id="2905665"/>
    <lineage>
        <taxon>Eukaryota</taxon>
        <taxon>Fungi</taxon>
        <taxon>Dikarya</taxon>
        <taxon>Ascomycota</taxon>
        <taxon>Pezizomycotina</taxon>
        <taxon>Sordariomycetes</taxon>
        <taxon>Xylariomycetidae</taxon>
        <taxon>Amphisphaeriales</taxon>
        <taxon>Apiosporaceae</taxon>
        <taxon>Apiospora</taxon>
    </lineage>
</organism>
<dbReference type="RefSeq" id="XP_066708980.1">
    <property type="nucleotide sequence ID" value="XM_066865851.1"/>
</dbReference>
<sequence>MRGTFEAWVTYTDTGGARREHVASVSNPRNVADVWTARNPLYFDFDVRYRDMMPGSPVEMTILRDSEMDKTQRVHTFTYEGEKEADADAPGEDVGISADDSNAYPDCLQK</sequence>
<name>A0ABR1T631_9PEZI</name>
<comment type="caution">
    <text evidence="2">The sequence shown here is derived from an EMBL/GenBank/DDBJ whole genome shotgun (WGS) entry which is preliminary data.</text>
</comment>
<dbReference type="Proteomes" id="UP001480595">
    <property type="component" value="Unassembled WGS sequence"/>
</dbReference>
<evidence type="ECO:0000256" key="1">
    <source>
        <dbReference type="SAM" id="MobiDB-lite"/>
    </source>
</evidence>
<evidence type="ECO:0000313" key="3">
    <source>
        <dbReference type="Proteomes" id="UP001480595"/>
    </source>
</evidence>
<dbReference type="EMBL" id="JAQQWL010000015">
    <property type="protein sequence ID" value="KAK8041435.1"/>
    <property type="molecule type" value="Genomic_DNA"/>
</dbReference>
<evidence type="ECO:0000313" key="2">
    <source>
        <dbReference type="EMBL" id="KAK8041435.1"/>
    </source>
</evidence>
<feature type="region of interest" description="Disordered" evidence="1">
    <location>
        <begin position="79"/>
        <end position="110"/>
    </location>
</feature>